<comment type="subcellular location">
    <subcellularLocation>
        <location evidence="1">Membrane</location>
        <topology evidence="1">Multi-pass membrane protein</topology>
    </subcellularLocation>
</comment>
<reference evidence="11" key="3">
    <citation type="submission" date="2021-05" db="UniProtKB">
        <authorList>
            <consortium name="EnsemblPlants"/>
        </authorList>
    </citation>
    <scope>IDENTIFICATION</scope>
    <source>
        <strain evidence="11">cv. B73</strain>
    </source>
</reference>
<dbReference type="Proteomes" id="UP000007305">
    <property type="component" value="Chromosome 3"/>
</dbReference>
<name>A0A804NB25_MAIZE</name>
<evidence type="ECO:0000256" key="1">
    <source>
        <dbReference type="ARBA" id="ARBA00004141"/>
    </source>
</evidence>
<evidence type="ECO:0000313" key="11">
    <source>
        <dbReference type="EnsemblPlants" id="Zm00001eb148220_P003"/>
    </source>
</evidence>
<dbReference type="OrthoDB" id="331948at2759"/>
<feature type="compositionally biased region" description="Low complexity" evidence="9">
    <location>
        <begin position="159"/>
        <end position="182"/>
    </location>
</feature>
<evidence type="ECO:0000256" key="5">
    <source>
        <dbReference type="ARBA" id="ARBA00022989"/>
    </source>
</evidence>
<evidence type="ECO:0000259" key="10">
    <source>
        <dbReference type="Pfam" id="PF01529"/>
    </source>
</evidence>
<feature type="compositionally biased region" description="Low complexity" evidence="9">
    <location>
        <begin position="139"/>
        <end position="150"/>
    </location>
</feature>
<reference evidence="12" key="1">
    <citation type="submission" date="2015-12" db="EMBL/GenBank/DDBJ databases">
        <title>Update maize B73 reference genome by single molecule sequencing technologies.</title>
        <authorList>
            <consortium name="Maize Genome Sequencing Project"/>
            <person name="Ware D."/>
        </authorList>
    </citation>
    <scope>NUCLEOTIDE SEQUENCE [LARGE SCALE GENOMIC DNA]</scope>
    <source>
        <strain evidence="12">cv. B73</strain>
    </source>
</reference>
<dbReference type="PANTHER" id="PTHR12246">
    <property type="entry name" value="PALMITOYLTRANSFERASE ZDHHC16"/>
    <property type="match status" value="1"/>
</dbReference>
<dbReference type="EC" id="2.3.1.225" evidence="8"/>
<dbReference type="InterPro" id="IPR001594">
    <property type="entry name" value="Palmitoyltrfase_DHHC"/>
</dbReference>
<dbReference type="Gramene" id="Zm00001eb148220_T003">
    <property type="protein sequence ID" value="Zm00001eb148220_P003"/>
    <property type="gene ID" value="Zm00001eb148220"/>
</dbReference>
<accession>A0A804NB25</accession>
<keyword evidence="7 8" id="KW-0012">Acyltransferase</keyword>
<keyword evidence="6 8" id="KW-0472">Membrane</keyword>
<feature type="transmembrane region" description="Helical" evidence="8">
    <location>
        <begin position="275"/>
        <end position="295"/>
    </location>
</feature>
<organism evidence="11 12">
    <name type="scientific">Zea mays</name>
    <name type="common">Maize</name>
    <dbReference type="NCBI Taxonomy" id="4577"/>
    <lineage>
        <taxon>Eukaryota</taxon>
        <taxon>Viridiplantae</taxon>
        <taxon>Streptophyta</taxon>
        <taxon>Embryophyta</taxon>
        <taxon>Tracheophyta</taxon>
        <taxon>Spermatophyta</taxon>
        <taxon>Magnoliopsida</taxon>
        <taxon>Liliopsida</taxon>
        <taxon>Poales</taxon>
        <taxon>Poaceae</taxon>
        <taxon>PACMAD clade</taxon>
        <taxon>Panicoideae</taxon>
        <taxon>Andropogonodae</taxon>
        <taxon>Andropogoneae</taxon>
        <taxon>Tripsacinae</taxon>
        <taxon>Zea</taxon>
    </lineage>
</organism>
<evidence type="ECO:0000256" key="8">
    <source>
        <dbReference type="RuleBase" id="RU079119"/>
    </source>
</evidence>
<dbReference type="AlphaFoldDB" id="A0A804NB25"/>
<feature type="region of interest" description="Disordered" evidence="9">
    <location>
        <begin position="21"/>
        <end position="40"/>
    </location>
</feature>
<feature type="transmembrane region" description="Helical" evidence="8">
    <location>
        <begin position="316"/>
        <end position="339"/>
    </location>
</feature>
<sequence length="417" mass="45779">MQVETSLPGCLAPCRNRINDARRHGHGTAPRAQTSTGYQPQLTALNPLLPRRSPHPPRALFSSRQRKHHSAAASELTGVQSKPIRSVPVPLPTVARDGRAPLPAADAAGDSFSPECSAAPSGRKRSTRRRLGWGARGTSRCPYSRCSPRSAMSTTPRCSWRSPRGWGSPRRPGSPTPRSSARSPPPASLPTPSPYRATRAACQRPSCPMSRTPGAPSTRSSARTLQGGDLRYCQKCSHYKPPRAHHCRACKRCVLRMDHHCIWINNCVGHENYKIFLVFVMYAVIASFYSMVLIIGGAVHLPKDEQPSSDSSRTSIVVCGVLLCPLALALMVLLGWHVYLILHNKTTIEYHEGVRATWLAEKAGNVYHHPYNLGIYENLVSVLGPNMLCWLCPISRNIGNGVRFRTSYDTPLSTSAM</sequence>
<dbReference type="GO" id="GO:0016409">
    <property type="term" value="F:palmitoyltransferase activity"/>
    <property type="evidence" value="ECO:0000318"/>
    <property type="project" value="GO_Central"/>
</dbReference>
<reference evidence="11" key="2">
    <citation type="submission" date="2019-07" db="EMBL/GenBank/DDBJ databases">
        <authorList>
            <person name="Seetharam A."/>
            <person name="Woodhouse M."/>
            <person name="Cannon E."/>
        </authorList>
    </citation>
    <scope>NUCLEOTIDE SEQUENCE [LARGE SCALE GENOMIC DNA]</scope>
    <source>
        <strain evidence="11">cv. B73</strain>
    </source>
</reference>
<dbReference type="InterPro" id="IPR039859">
    <property type="entry name" value="PFA4/ZDH16/20/ERF2-like"/>
</dbReference>
<feature type="compositionally biased region" description="Polar residues" evidence="9">
    <location>
        <begin position="31"/>
        <end position="40"/>
    </location>
</feature>
<keyword evidence="5 8" id="KW-1133">Transmembrane helix</keyword>
<keyword evidence="4 8" id="KW-0812">Transmembrane</keyword>
<keyword evidence="3 8" id="KW-0808">Transferase</keyword>
<dbReference type="GO" id="GO:0019706">
    <property type="term" value="F:protein-cysteine S-palmitoyltransferase activity"/>
    <property type="evidence" value="ECO:0007669"/>
    <property type="project" value="UniProtKB-EC"/>
</dbReference>
<feature type="region of interest" description="Disordered" evidence="9">
    <location>
        <begin position="45"/>
        <end position="223"/>
    </location>
</feature>
<gene>
    <name evidence="11" type="primary">LOC100273154</name>
</gene>
<evidence type="ECO:0000256" key="4">
    <source>
        <dbReference type="ARBA" id="ARBA00022692"/>
    </source>
</evidence>
<feature type="domain" description="Palmitoyltransferase DHHC" evidence="10">
    <location>
        <begin position="229"/>
        <end position="351"/>
    </location>
</feature>
<dbReference type="GO" id="GO:0016020">
    <property type="term" value="C:membrane"/>
    <property type="evidence" value="ECO:0007669"/>
    <property type="project" value="UniProtKB-SubCell"/>
</dbReference>
<proteinExistence type="inferred from homology"/>
<evidence type="ECO:0000256" key="9">
    <source>
        <dbReference type="SAM" id="MobiDB-lite"/>
    </source>
</evidence>
<dbReference type="EnsemblPlants" id="Zm00001eb148220_T003">
    <property type="protein sequence ID" value="Zm00001eb148220_P003"/>
    <property type="gene ID" value="Zm00001eb148220"/>
</dbReference>
<dbReference type="PROSITE" id="PS50216">
    <property type="entry name" value="DHHC"/>
    <property type="match status" value="1"/>
</dbReference>
<feature type="compositionally biased region" description="Pro residues" evidence="9">
    <location>
        <begin position="183"/>
        <end position="193"/>
    </location>
</feature>
<evidence type="ECO:0000256" key="3">
    <source>
        <dbReference type="ARBA" id="ARBA00022679"/>
    </source>
</evidence>
<feature type="compositionally biased region" description="Basic residues" evidence="9">
    <location>
        <begin position="122"/>
        <end position="131"/>
    </location>
</feature>
<evidence type="ECO:0000256" key="7">
    <source>
        <dbReference type="ARBA" id="ARBA00023315"/>
    </source>
</evidence>
<protein>
    <recommendedName>
        <fullName evidence="8">S-acyltransferase</fullName>
        <ecNumber evidence="8">2.3.1.225</ecNumber>
    </recommendedName>
    <alternativeName>
        <fullName evidence="8">Palmitoyltransferase</fullName>
    </alternativeName>
</protein>
<comment type="catalytic activity">
    <reaction evidence="8">
        <text>L-cysteinyl-[protein] + hexadecanoyl-CoA = S-hexadecanoyl-L-cysteinyl-[protein] + CoA</text>
        <dbReference type="Rhea" id="RHEA:36683"/>
        <dbReference type="Rhea" id="RHEA-COMP:10131"/>
        <dbReference type="Rhea" id="RHEA-COMP:11032"/>
        <dbReference type="ChEBI" id="CHEBI:29950"/>
        <dbReference type="ChEBI" id="CHEBI:57287"/>
        <dbReference type="ChEBI" id="CHEBI:57379"/>
        <dbReference type="ChEBI" id="CHEBI:74151"/>
        <dbReference type="EC" id="2.3.1.225"/>
    </reaction>
</comment>
<dbReference type="Pfam" id="PF01529">
    <property type="entry name" value="DHHC"/>
    <property type="match status" value="1"/>
</dbReference>
<evidence type="ECO:0000256" key="2">
    <source>
        <dbReference type="ARBA" id="ARBA00008574"/>
    </source>
</evidence>
<evidence type="ECO:0000313" key="12">
    <source>
        <dbReference type="Proteomes" id="UP000007305"/>
    </source>
</evidence>
<keyword evidence="12" id="KW-1185">Reference proteome</keyword>
<dbReference type="InParanoid" id="A0A804NB25"/>
<comment type="domain">
    <text evidence="8">The DHHC domain is required for palmitoyltransferase activity.</text>
</comment>
<comment type="similarity">
    <text evidence="2 8">Belongs to the DHHC palmitoyltransferase family.</text>
</comment>
<evidence type="ECO:0000256" key="6">
    <source>
        <dbReference type="ARBA" id="ARBA00023136"/>
    </source>
</evidence>